<keyword evidence="3" id="KW-0595">Phospholipid degradation</keyword>
<reference evidence="10" key="1">
    <citation type="submission" date="2017-02" db="UniProtKB">
        <authorList>
            <consortium name="WormBaseParasite"/>
        </authorList>
    </citation>
    <scope>IDENTIFICATION</scope>
</reference>
<sequence>MAGNLTQVRVTSWGRFANPWSTWDDVRFRTAFALFFTPGDVDWCPSPSDPRLDSQLPVYRPKFEVNSDEVRVTWLGHSSVLVYIDGIRVLCDPIFSERCSPFQHFGIRRYRPSPCKVEDLPHIDAVVISHNHYDHLDVNSVRDLSDRFPQAYWFVPSKCRGFILNTVNQPNESRVHDFLWWEERPIGDTSVKAVFTPTQHWSARNLVFDSFATLWGSWALIGPKHRVWFGGDTGYCDAFKEIGGYLGPFDVAAIPIGAYEPRWVLKTQHVNPWEAVEIHKDIRAKHSVGIHWGTFPLTREAFMAPKMDLEKAVQAAGLSPFEFRTIHHGQSFCFHHDSEDNGSVV</sequence>
<dbReference type="PIRSF" id="PIRSF038896">
    <property type="entry name" value="NAPE-PLD"/>
    <property type="match status" value="1"/>
</dbReference>
<dbReference type="STRING" id="6205.A0A0R3X3E1"/>
<dbReference type="PANTHER" id="PTHR15032">
    <property type="entry name" value="N-ACYL-PHOSPHATIDYLETHANOLAMINE-HYDROLYZING PHOSPHOLIPASE D"/>
    <property type="match status" value="1"/>
</dbReference>
<feature type="binding site" evidence="5">
    <location>
        <position position="269"/>
    </location>
    <ligand>
        <name>an N-acyl-1,2-diacyl-sn-glycero-3-phosphoethanolamine</name>
        <dbReference type="ChEBI" id="CHEBI:62537"/>
    </ligand>
</feature>
<evidence type="ECO:0000256" key="1">
    <source>
        <dbReference type="ARBA" id="ARBA00010127"/>
    </source>
</evidence>
<feature type="binding site" evidence="6">
    <location>
        <position position="200"/>
    </location>
    <ligand>
        <name>Zn(2+)</name>
        <dbReference type="ChEBI" id="CHEBI:29105"/>
        <label>1</label>
    </ligand>
</feature>
<feature type="binding site" evidence="6">
    <location>
        <position position="135"/>
    </location>
    <ligand>
        <name>Zn(2+)</name>
        <dbReference type="ChEBI" id="CHEBI:29105"/>
        <label>2</label>
    </ligand>
</feature>
<gene>
    <name evidence="8" type="ORF">TTAC_LOCUS7844</name>
</gene>
<dbReference type="EMBL" id="UYWX01020412">
    <property type="protein sequence ID" value="VDM32312.1"/>
    <property type="molecule type" value="Genomic_DNA"/>
</dbReference>
<evidence type="ECO:0000256" key="6">
    <source>
        <dbReference type="PIRSR" id="PIRSR038896-51"/>
    </source>
</evidence>
<protein>
    <recommendedName>
        <fullName evidence="2">N-acetylphosphatidylethanolamine-hydrolyzing phospholipase D</fullName>
        <ecNumber evidence="2">3.1.4.54</ecNumber>
    </recommendedName>
</protein>
<reference evidence="8 9" key="2">
    <citation type="submission" date="2018-11" db="EMBL/GenBank/DDBJ databases">
        <authorList>
            <consortium name="Pathogen Informatics"/>
        </authorList>
    </citation>
    <scope>NUCLEOTIDE SEQUENCE [LARGE SCALE GENOMIC DNA]</scope>
</reference>
<dbReference type="GO" id="GO:0009395">
    <property type="term" value="P:phospholipid catabolic process"/>
    <property type="evidence" value="ECO:0007669"/>
    <property type="project" value="UniProtKB-KW"/>
</dbReference>
<evidence type="ECO:0000313" key="8">
    <source>
        <dbReference type="EMBL" id="VDM32312.1"/>
    </source>
</evidence>
<keyword evidence="9" id="KW-1185">Reference proteome</keyword>
<comment type="similarity">
    <text evidence="1">Belongs to the NAPE-PLD family.</text>
</comment>
<dbReference type="InterPro" id="IPR001279">
    <property type="entry name" value="Metallo-B-lactamas"/>
</dbReference>
<feature type="binding site" evidence="6">
    <location>
        <position position="291"/>
    </location>
    <ligand>
        <name>Zn(2+)</name>
        <dbReference type="ChEBI" id="CHEBI:29105"/>
        <label>2</label>
    </ligand>
</feature>
<keyword evidence="3" id="KW-1208">Phospholipid metabolism</keyword>
<dbReference type="OrthoDB" id="332863at2759"/>
<dbReference type="SUPFAM" id="SSF56281">
    <property type="entry name" value="Metallo-hydrolase/oxidoreductase"/>
    <property type="match status" value="1"/>
</dbReference>
<evidence type="ECO:0000256" key="4">
    <source>
        <dbReference type="ARBA" id="ARBA00048025"/>
    </source>
</evidence>
<feature type="binding site" evidence="6">
    <location>
        <position position="130"/>
    </location>
    <ligand>
        <name>Zn(2+)</name>
        <dbReference type="ChEBI" id="CHEBI:29105"/>
        <label>1</label>
    </ligand>
</feature>
<dbReference type="WBParaSite" id="TTAC_0000785901-mRNA-1">
    <property type="protein sequence ID" value="TTAC_0000785901-mRNA-1"/>
    <property type="gene ID" value="TTAC_0000785901"/>
</dbReference>
<feature type="binding site" evidence="6">
    <location>
        <position position="232"/>
    </location>
    <ligand>
        <name>Zn(2+)</name>
        <dbReference type="ChEBI" id="CHEBI:29105"/>
        <label>2</label>
    </ligand>
</feature>
<dbReference type="GO" id="GO:0008270">
    <property type="term" value="F:zinc ion binding"/>
    <property type="evidence" value="ECO:0007669"/>
    <property type="project" value="InterPro"/>
</dbReference>
<evidence type="ECO:0000256" key="5">
    <source>
        <dbReference type="PIRSR" id="PIRSR038896-50"/>
    </source>
</evidence>
<dbReference type="Pfam" id="PF12706">
    <property type="entry name" value="Lactamase_B_2"/>
    <property type="match status" value="1"/>
</dbReference>
<keyword evidence="6" id="KW-0479">Metal-binding</keyword>
<feature type="binding site" evidence="6">
    <location>
        <position position="134"/>
    </location>
    <ligand>
        <name>Zn(2+)</name>
        <dbReference type="ChEBI" id="CHEBI:29105"/>
        <label>2</label>
    </ligand>
</feature>
<proteinExistence type="inferred from homology"/>
<comment type="catalytic activity">
    <reaction evidence="4">
        <text>N-(5Z,8Z,11Z,14Z-eicosatetraenoyl)-1,2-di-(9Z-octadecenoyl)-sn-glycero-3-phosphoethanolamine + H2O = N-(5Z,8Z,11Z,14Z-eicosatetraenoyl)-ethanolamine + 1,2-di-(9Z-octadecenoyl)-sn-glycero-3-phosphate + H(+)</text>
        <dbReference type="Rhea" id="RHEA:45528"/>
        <dbReference type="ChEBI" id="CHEBI:2700"/>
        <dbReference type="ChEBI" id="CHEBI:15377"/>
        <dbReference type="ChEBI" id="CHEBI:15378"/>
        <dbReference type="ChEBI" id="CHEBI:74546"/>
        <dbReference type="ChEBI" id="CHEBI:85277"/>
    </reaction>
    <physiologicalReaction direction="left-to-right" evidence="4">
        <dbReference type="Rhea" id="RHEA:45529"/>
    </physiologicalReaction>
</comment>
<dbReference type="PANTHER" id="PTHR15032:SF4">
    <property type="entry name" value="N-ACYL-PHOSPHATIDYLETHANOLAMINE-HYDROLYZING PHOSPHOLIPASE D"/>
    <property type="match status" value="1"/>
</dbReference>
<evidence type="ECO:0000313" key="10">
    <source>
        <dbReference type="WBParaSite" id="TTAC_0000785901-mRNA-1"/>
    </source>
</evidence>
<evidence type="ECO:0000256" key="2">
    <source>
        <dbReference type="ARBA" id="ARBA00012279"/>
    </source>
</evidence>
<keyword evidence="3" id="KW-0442">Lipid degradation</keyword>
<dbReference type="Gene3D" id="3.60.15.10">
    <property type="entry name" value="Ribonuclease Z/Hydroxyacylglutathione hydrolase-like"/>
    <property type="match status" value="1"/>
</dbReference>
<dbReference type="GO" id="GO:0005737">
    <property type="term" value="C:cytoplasm"/>
    <property type="evidence" value="ECO:0007669"/>
    <property type="project" value="TreeGrafter"/>
</dbReference>
<feature type="binding site" evidence="5">
    <location>
        <position position="133"/>
    </location>
    <ligand>
        <name>an N-acyl-1,2-diacyl-sn-glycero-3-phosphoethanolamine</name>
        <dbReference type="ChEBI" id="CHEBI:62537"/>
    </ligand>
</feature>
<feature type="binding site" evidence="6">
    <location>
        <position position="132"/>
    </location>
    <ligand>
        <name>Zn(2+)</name>
        <dbReference type="ChEBI" id="CHEBI:29105"/>
        <label>1</label>
    </ligand>
</feature>
<dbReference type="AlphaFoldDB" id="A0A0R3X3E1"/>
<dbReference type="InterPro" id="IPR036866">
    <property type="entry name" value="RibonucZ/Hydroxyglut_hydro"/>
</dbReference>
<accession>A0A0R3X3E1</accession>
<feature type="binding site" evidence="6">
    <location>
        <position position="232"/>
    </location>
    <ligand>
        <name>Zn(2+)</name>
        <dbReference type="ChEBI" id="CHEBI:29105"/>
        <label>1</label>
    </ligand>
</feature>
<dbReference type="Proteomes" id="UP000274429">
    <property type="component" value="Unassembled WGS sequence"/>
</dbReference>
<keyword evidence="6" id="KW-0862">Zinc</keyword>
<organism evidence="10">
    <name type="scientific">Hydatigena taeniaeformis</name>
    <name type="common">Feline tapeworm</name>
    <name type="synonym">Taenia taeniaeformis</name>
    <dbReference type="NCBI Taxonomy" id="6205"/>
    <lineage>
        <taxon>Eukaryota</taxon>
        <taxon>Metazoa</taxon>
        <taxon>Spiralia</taxon>
        <taxon>Lophotrochozoa</taxon>
        <taxon>Platyhelminthes</taxon>
        <taxon>Cestoda</taxon>
        <taxon>Eucestoda</taxon>
        <taxon>Cyclophyllidea</taxon>
        <taxon>Taeniidae</taxon>
        <taxon>Hydatigera</taxon>
    </lineage>
</organism>
<feature type="domain" description="Metallo-beta-lactamase" evidence="7">
    <location>
        <begin position="88"/>
        <end position="292"/>
    </location>
</feature>
<evidence type="ECO:0000259" key="7">
    <source>
        <dbReference type="Pfam" id="PF12706"/>
    </source>
</evidence>
<evidence type="ECO:0000313" key="9">
    <source>
        <dbReference type="Proteomes" id="UP000274429"/>
    </source>
</evidence>
<dbReference type="EC" id="3.1.4.54" evidence="2"/>
<dbReference type="GO" id="GO:0070290">
    <property type="term" value="F:N-acylphosphatidylethanolamine-specific phospholipase D activity"/>
    <property type="evidence" value="ECO:0007669"/>
    <property type="project" value="UniProtKB-EC"/>
</dbReference>
<dbReference type="InterPro" id="IPR024884">
    <property type="entry name" value="NAPE-PLD"/>
</dbReference>
<name>A0A0R3X3E1_HYDTA</name>
<keyword evidence="3" id="KW-0443">Lipid metabolism</keyword>
<comment type="cofactor">
    <cofactor evidence="6">
        <name>Zn(2+)</name>
        <dbReference type="ChEBI" id="CHEBI:29105"/>
    </cofactor>
    <text evidence="6">Binds 2 zinc divalent cations per subunit.</text>
</comment>
<evidence type="ECO:0000256" key="3">
    <source>
        <dbReference type="ARBA" id="ARBA00022668"/>
    </source>
</evidence>